<evidence type="ECO:0000313" key="2">
    <source>
        <dbReference type="EMBL" id="PCG77841.1"/>
    </source>
</evidence>
<feature type="chain" id="PRO_5012743060" evidence="1">
    <location>
        <begin position="23"/>
        <end position="209"/>
    </location>
</feature>
<feature type="signal peptide" evidence="1">
    <location>
        <begin position="1"/>
        <end position="22"/>
    </location>
</feature>
<gene>
    <name evidence="2" type="ORF">B5V51_6220</name>
</gene>
<proteinExistence type="predicted"/>
<name>A0A2A4K0P6_HELVI</name>
<keyword evidence="1" id="KW-0732">Signal</keyword>
<sequence>MFTWSWLFGIVVLAALAGPGRAQPSAYPANITTCEQFERSAKFNPYALIDSMWKIFYFWSNNTELTPIVFALAGKTRVRKFRDFFETTNPGLGVEWEKAILFMNPRPGVEVLFLYASTPGAFRAIVKKEQRDKARPNPEPLIKFADVRMKLVDRYLAMMCCEDLTAYAFAKIPEMPNTEERCKKAAATIGYQGYEGRSYLQLLKYNDEL</sequence>
<accession>A0A2A4K0P6</accession>
<organism evidence="2">
    <name type="scientific">Heliothis virescens</name>
    <name type="common">Tobacco budworm moth</name>
    <dbReference type="NCBI Taxonomy" id="7102"/>
    <lineage>
        <taxon>Eukaryota</taxon>
        <taxon>Metazoa</taxon>
        <taxon>Ecdysozoa</taxon>
        <taxon>Arthropoda</taxon>
        <taxon>Hexapoda</taxon>
        <taxon>Insecta</taxon>
        <taxon>Pterygota</taxon>
        <taxon>Neoptera</taxon>
        <taxon>Endopterygota</taxon>
        <taxon>Lepidoptera</taxon>
        <taxon>Glossata</taxon>
        <taxon>Ditrysia</taxon>
        <taxon>Noctuoidea</taxon>
        <taxon>Noctuidae</taxon>
        <taxon>Heliothinae</taxon>
        <taxon>Heliothis</taxon>
    </lineage>
</organism>
<reference evidence="2" key="1">
    <citation type="submission" date="2017-09" db="EMBL/GenBank/DDBJ databases">
        <title>Contemporary evolution of a Lepidopteran species, Heliothis virescens, in response to modern agricultural practices.</title>
        <authorList>
            <person name="Fritz M.L."/>
            <person name="Deyonke A.M."/>
            <person name="Papanicolaou A."/>
            <person name="Micinski S."/>
            <person name="Westbrook J."/>
            <person name="Gould F."/>
        </authorList>
    </citation>
    <scope>NUCLEOTIDE SEQUENCE [LARGE SCALE GENOMIC DNA]</scope>
    <source>
        <strain evidence="2">HvINT-</strain>
        <tissue evidence="2">Whole body</tissue>
    </source>
</reference>
<dbReference type="AlphaFoldDB" id="A0A2A4K0P6"/>
<evidence type="ECO:0000256" key="1">
    <source>
        <dbReference type="SAM" id="SignalP"/>
    </source>
</evidence>
<comment type="caution">
    <text evidence="2">The sequence shown here is derived from an EMBL/GenBank/DDBJ whole genome shotgun (WGS) entry which is preliminary data.</text>
</comment>
<protein>
    <submittedName>
        <fullName evidence="2">Uncharacterized protein</fullName>
    </submittedName>
</protein>
<dbReference type="EMBL" id="NWSH01000276">
    <property type="protein sequence ID" value="PCG77841.1"/>
    <property type="molecule type" value="Genomic_DNA"/>
</dbReference>